<dbReference type="AlphaFoldDB" id="A0A2G6MQ44"/>
<name>A0A2G6MQ44_9BACT</name>
<dbReference type="SUPFAM" id="SSF48371">
    <property type="entry name" value="ARM repeat"/>
    <property type="match status" value="1"/>
</dbReference>
<comment type="caution">
    <text evidence="1">The sequence shown here is derived from an EMBL/GenBank/DDBJ whole genome shotgun (WGS) entry which is preliminary data.</text>
</comment>
<protein>
    <recommendedName>
        <fullName evidence="3">PBS lyase</fullName>
    </recommendedName>
</protein>
<sequence length="231" mass="25756">MKYVFRSSTYIFLKRGIDLVTTMCYVALLCIAVSFSSSYASDENVTSSFSKQTNSRERVRLLKAITDNKGAINVTEAKAMLNLGLSDKKPNVAMEAVLQVGKLKYEEFEGQIIQTYTNASKRYKGHSESVRLACIKSLGKLKGERTASFLARELAKDQGTVQGGFLLHAARELKDPSLIKALERYSLKMAEQIEKGKAAGDDPMLYSRAKQHYELAENTIQLLRDHEGGIK</sequence>
<gene>
    <name evidence="1" type="ORF">CSA25_06270</name>
</gene>
<evidence type="ECO:0000313" key="1">
    <source>
        <dbReference type="EMBL" id="PIE62204.1"/>
    </source>
</evidence>
<dbReference type="Gene3D" id="1.25.10.10">
    <property type="entry name" value="Leucine-rich Repeat Variant"/>
    <property type="match status" value="1"/>
</dbReference>
<proteinExistence type="predicted"/>
<accession>A0A2G6MQ44</accession>
<evidence type="ECO:0000313" key="2">
    <source>
        <dbReference type="Proteomes" id="UP000231203"/>
    </source>
</evidence>
<dbReference type="Proteomes" id="UP000231203">
    <property type="component" value="Unassembled WGS sequence"/>
</dbReference>
<dbReference type="InterPro" id="IPR016024">
    <property type="entry name" value="ARM-type_fold"/>
</dbReference>
<dbReference type="InterPro" id="IPR011989">
    <property type="entry name" value="ARM-like"/>
</dbReference>
<reference evidence="1 2" key="1">
    <citation type="submission" date="2017-10" db="EMBL/GenBank/DDBJ databases">
        <title>Novel microbial diversity and functional potential in the marine mammal oral microbiome.</title>
        <authorList>
            <person name="Dudek N.K."/>
            <person name="Sun C.L."/>
            <person name="Burstein D."/>
            <person name="Kantor R.S."/>
            <person name="Aliaga Goltsman D.S."/>
            <person name="Bik E.M."/>
            <person name="Thomas B.C."/>
            <person name="Banfield J.F."/>
            <person name="Relman D.A."/>
        </authorList>
    </citation>
    <scope>NUCLEOTIDE SEQUENCE [LARGE SCALE GENOMIC DNA]</scope>
    <source>
        <strain evidence="1">DOLJORAL78_47_202</strain>
    </source>
</reference>
<dbReference type="EMBL" id="PDTI01000057">
    <property type="protein sequence ID" value="PIE62204.1"/>
    <property type="molecule type" value="Genomic_DNA"/>
</dbReference>
<evidence type="ECO:0008006" key="3">
    <source>
        <dbReference type="Google" id="ProtNLM"/>
    </source>
</evidence>
<organism evidence="1 2">
    <name type="scientific">Desulfobacter postgatei</name>
    <dbReference type="NCBI Taxonomy" id="2293"/>
    <lineage>
        <taxon>Bacteria</taxon>
        <taxon>Pseudomonadati</taxon>
        <taxon>Thermodesulfobacteriota</taxon>
        <taxon>Desulfobacteria</taxon>
        <taxon>Desulfobacterales</taxon>
        <taxon>Desulfobacteraceae</taxon>
        <taxon>Desulfobacter</taxon>
    </lineage>
</organism>